<evidence type="ECO:0000313" key="3">
    <source>
        <dbReference type="Proteomes" id="UP001286456"/>
    </source>
</evidence>
<dbReference type="Proteomes" id="UP001286456">
    <property type="component" value="Unassembled WGS sequence"/>
</dbReference>
<comment type="caution">
    <text evidence="2">The sequence shown here is derived from an EMBL/GenBank/DDBJ whole genome shotgun (WGS) entry which is preliminary data.</text>
</comment>
<feature type="compositionally biased region" description="Basic and acidic residues" evidence="1">
    <location>
        <begin position="61"/>
        <end position="78"/>
    </location>
</feature>
<name>A0AAE0J2H4_9PEZI</name>
<organism evidence="2 3">
    <name type="scientific">Cercophora scortea</name>
    <dbReference type="NCBI Taxonomy" id="314031"/>
    <lineage>
        <taxon>Eukaryota</taxon>
        <taxon>Fungi</taxon>
        <taxon>Dikarya</taxon>
        <taxon>Ascomycota</taxon>
        <taxon>Pezizomycotina</taxon>
        <taxon>Sordariomycetes</taxon>
        <taxon>Sordariomycetidae</taxon>
        <taxon>Sordariales</taxon>
        <taxon>Lasiosphaeriaceae</taxon>
        <taxon>Cercophora</taxon>
    </lineage>
</organism>
<keyword evidence="3" id="KW-1185">Reference proteome</keyword>
<feature type="compositionally biased region" description="Basic and acidic residues" evidence="1">
    <location>
        <begin position="288"/>
        <end position="307"/>
    </location>
</feature>
<gene>
    <name evidence="2" type="ORF">B0T19DRAFT_4890</name>
</gene>
<feature type="region of interest" description="Disordered" evidence="1">
    <location>
        <begin position="1"/>
        <end position="187"/>
    </location>
</feature>
<proteinExistence type="predicted"/>
<dbReference type="EMBL" id="JAUEPO010000001">
    <property type="protein sequence ID" value="KAK3335322.1"/>
    <property type="molecule type" value="Genomic_DNA"/>
</dbReference>
<dbReference type="AlphaFoldDB" id="A0AAE0J2H4"/>
<feature type="region of interest" description="Disordered" evidence="1">
    <location>
        <begin position="215"/>
        <end position="248"/>
    </location>
</feature>
<feature type="compositionally biased region" description="Low complexity" evidence="1">
    <location>
        <begin position="114"/>
        <end position="128"/>
    </location>
</feature>
<accession>A0AAE0J2H4</accession>
<evidence type="ECO:0000256" key="1">
    <source>
        <dbReference type="SAM" id="MobiDB-lite"/>
    </source>
</evidence>
<reference evidence="2" key="2">
    <citation type="submission" date="2023-06" db="EMBL/GenBank/DDBJ databases">
        <authorList>
            <consortium name="Lawrence Berkeley National Laboratory"/>
            <person name="Haridas S."/>
            <person name="Hensen N."/>
            <person name="Bonometti L."/>
            <person name="Westerberg I."/>
            <person name="Brannstrom I.O."/>
            <person name="Guillou S."/>
            <person name="Cros-Aarteil S."/>
            <person name="Calhoun S."/>
            <person name="Kuo A."/>
            <person name="Mondo S."/>
            <person name="Pangilinan J."/>
            <person name="Riley R."/>
            <person name="Labutti K."/>
            <person name="Andreopoulos B."/>
            <person name="Lipzen A."/>
            <person name="Chen C."/>
            <person name="Yanf M."/>
            <person name="Daum C."/>
            <person name="Ng V."/>
            <person name="Clum A."/>
            <person name="Steindorff A."/>
            <person name="Ohm R."/>
            <person name="Martin F."/>
            <person name="Silar P."/>
            <person name="Natvig D."/>
            <person name="Lalanne C."/>
            <person name="Gautier V."/>
            <person name="Ament-Velasquez S.L."/>
            <person name="Kruys A."/>
            <person name="Hutchinson M.I."/>
            <person name="Powell A.J."/>
            <person name="Barry K."/>
            <person name="Miller A.N."/>
            <person name="Grigoriev I.V."/>
            <person name="Debuchy R."/>
            <person name="Gladieux P."/>
            <person name="Thoren M.H."/>
            <person name="Johannesson H."/>
        </authorList>
    </citation>
    <scope>NUCLEOTIDE SEQUENCE</scope>
    <source>
        <strain evidence="2">SMH4131-1</strain>
    </source>
</reference>
<feature type="region of interest" description="Disordered" evidence="1">
    <location>
        <begin position="269"/>
        <end position="307"/>
    </location>
</feature>
<sequence>METQTRSRPGLQPIWTDQQPSPAGYPQSAGYSNRSSGLYSPSVRSPNMPSPLYPTSPGYDHSMRQRERALVESLDQRRGSLHAGSPTSPAGTFRSLSPIAEQGAGRRASLANLSPPSTSRRSPHSPGRVMHHPKRQTLADETRSILLSGLPDTQQRPLGASSTTAAERRRSLPSSFPTARRGSHQRRQELQAWGHVYFGNGSEADCFVSPLALRRPSEGSSGDEGGASKDRGYDGPTRTIRARVRPRSLDQKPFILQRTFNMDELRAAIPEPEPVSAGRSRNPSSDLGSRDTQPRDRRRSSEIDKAAPIRGSQTIPIHLGYARAYFPILAALIYSGHVRPGDIIDLPLPHPEAWSQTVAHVYTGQGELTEAVRQNILYLGGKV</sequence>
<protein>
    <submittedName>
        <fullName evidence="2">Uncharacterized protein</fullName>
    </submittedName>
</protein>
<feature type="compositionally biased region" description="Polar residues" evidence="1">
    <location>
        <begin position="151"/>
        <end position="165"/>
    </location>
</feature>
<reference evidence="2" key="1">
    <citation type="journal article" date="2023" name="Mol. Phylogenet. Evol.">
        <title>Genome-scale phylogeny and comparative genomics of the fungal order Sordariales.</title>
        <authorList>
            <person name="Hensen N."/>
            <person name="Bonometti L."/>
            <person name="Westerberg I."/>
            <person name="Brannstrom I.O."/>
            <person name="Guillou S."/>
            <person name="Cros-Aarteil S."/>
            <person name="Calhoun S."/>
            <person name="Haridas S."/>
            <person name="Kuo A."/>
            <person name="Mondo S."/>
            <person name="Pangilinan J."/>
            <person name="Riley R."/>
            <person name="LaButti K."/>
            <person name="Andreopoulos B."/>
            <person name="Lipzen A."/>
            <person name="Chen C."/>
            <person name="Yan M."/>
            <person name="Daum C."/>
            <person name="Ng V."/>
            <person name="Clum A."/>
            <person name="Steindorff A."/>
            <person name="Ohm R.A."/>
            <person name="Martin F."/>
            <person name="Silar P."/>
            <person name="Natvig D.O."/>
            <person name="Lalanne C."/>
            <person name="Gautier V."/>
            <person name="Ament-Velasquez S.L."/>
            <person name="Kruys A."/>
            <person name="Hutchinson M.I."/>
            <person name="Powell A.J."/>
            <person name="Barry K."/>
            <person name="Miller A.N."/>
            <person name="Grigoriev I.V."/>
            <person name="Debuchy R."/>
            <person name="Gladieux P."/>
            <person name="Hiltunen Thoren M."/>
            <person name="Johannesson H."/>
        </authorList>
    </citation>
    <scope>NUCLEOTIDE SEQUENCE</scope>
    <source>
        <strain evidence="2">SMH4131-1</strain>
    </source>
</reference>
<evidence type="ECO:0000313" key="2">
    <source>
        <dbReference type="EMBL" id="KAK3335322.1"/>
    </source>
</evidence>
<feature type="compositionally biased region" description="Polar residues" evidence="1">
    <location>
        <begin position="29"/>
        <end position="47"/>
    </location>
</feature>